<gene>
    <name evidence="2" type="ORF">O0V09_15445</name>
</gene>
<dbReference type="CDD" id="cd00077">
    <property type="entry name" value="HDc"/>
    <property type="match status" value="1"/>
</dbReference>
<sequence length="344" mass="38041">MAGLLSRLKAAFNSSPVALPAGNDTIEVAEPSNFSMASISASFYRSLFGKAEQVDSLSVPQKLILDVVTQDMSQQAKRLKAVPRLPSVIPRLLQSLRNKNSSSKDYVNIINKDPAMTAAVLKLANSVYFNPVVKRITSIDIAVVKLGIDGLRTVLSAAVMQPVIERKSPYFTNFGHKLWQHSLSCAVACEIIARQRGLEPYKAYLLGLVHDMGKITLFSELCTQFKINSHQMDKVLPSYATFAPLMETLSPALSYTIAQDWELPEEICSALQQQQDISPGDKVGAYAHLLFQANLACEMYFTLKEAPEEDREILERASQKALTEMALPKNLFKQLDSIDQQVTG</sequence>
<dbReference type="PROSITE" id="PS51833">
    <property type="entry name" value="HDOD"/>
    <property type="match status" value="1"/>
</dbReference>
<dbReference type="Gene3D" id="1.10.3210.10">
    <property type="entry name" value="Hypothetical protein af1432"/>
    <property type="match status" value="1"/>
</dbReference>
<evidence type="ECO:0000259" key="1">
    <source>
        <dbReference type="PROSITE" id="PS51833"/>
    </source>
</evidence>
<organism evidence="2 3">
    <name type="scientific">Dasania phycosphaerae</name>
    <dbReference type="NCBI Taxonomy" id="2950436"/>
    <lineage>
        <taxon>Bacteria</taxon>
        <taxon>Pseudomonadati</taxon>
        <taxon>Pseudomonadota</taxon>
        <taxon>Gammaproteobacteria</taxon>
        <taxon>Cellvibrionales</taxon>
        <taxon>Spongiibacteraceae</taxon>
        <taxon>Dasania</taxon>
    </lineage>
</organism>
<accession>A0A9J6RRB8</accession>
<dbReference type="InterPro" id="IPR003607">
    <property type="entry name" value="HD/PDEase_dom"/>
</dbReference>
<evidence type="ECO:0000313" key="2">
    <source>
        <dbReference type="EMBL" id="MCZ0866605.1"/>
    </source>
</evidence>
<reference evidence="2 3" key="1">
    <citation type="submission" date="2022-12" db="EMBL/GenBank/DDBJ databases">
        <title>Dasania phycosphaerae sp. nov., isolated from particulate material of the south coast of Korea.</title>
        <authorList>
            <person name="Jiang Y."/>
        </authorList>
    </citation>
    <scope>NUCLEOTIDE SEQUENCE [LARGE SCALE GENOMIC DNA]</scope>
    <source>
        <strain evidence="2 3">GY-19</strain>
    </source>
</reference>
<dbReference type="PANTHER" id="PTHR33525:SF6">
    <property type="entry name" value="HDOD DOMAIN-CONTAINING PROTEIN"/>
    <property type="match status" value="1"/>
</dbReference>
<dbReference type="EMBL" id="JAPTGG010000014">
    <property type="protein sequence ID" value="MCZ0866605.1"/>
    <property type="molecule type" value="Genomic_DNA"/>
</dbReference>
<dbReference type="PANTHER" id="PTHR33525">
    <property type="match status" value="1"/>
</dbReference>
<dbReference type="InterPro" id="IPR052340">
    <property type="entry name" value="RNase_Y/CdgJ"/>
</dbReference>
<dbReference type="Proteomes" id="UP001069090">
    <property type="component" value="Unassembled WGS sequence"/>
</dbReference>
<dbReference type="SMART" id="SM00471">
    <property type="entry name" value="HDc"/>
    <property type="match status" value="1"/>
</dbReference>
<dbReference type="InterPro" id="IPR013976">
    <property type="entry name" value="HDOD"/>
</dbReference>
<evidence type="ECO:0000313" key="3">
    <source>
        <dbReference type="Proteomes" id="UP001069090"/>
    </source>
</evidence>
<name>A0A9J6RRB8_9GAMM</name>
<dbReference type="AlphaFoldDB" id="A0A9J6RRB8"/>
<protein>
    <submittedName>
        <fullName evidence="2">HDOD domain-containing protein</fullName>
    </submittedName>
</protein>
<keyword evidence="3" id="KW-1185">Reference proteome</keyword>
<proteinExistence type="predicted"/>
<comment type="caution">
    <text evidence="2">The sequence shown here is derived from an EMBL/GenBank/DDBJ whole genome shotgun (WGS) entry which is preliminary data.</text>
</comment>
<dbReference type="SUPFAM" id="SSF109604">
    <property type="entry name" value="HD-domain/PDEase-like"/>
    <property type="match status" value="1"/>
</dbReference>
<dbReference type="RefSeq" id="WP_258332633.1">
    <property type="nucleotide sequence ID" value="NZ_JAPTGG010000014.1"/>
</dbReference>
<dbReference type="Pfam" id="PF08668">
    <property type="entry name" value="HDOD"/>
    <property type="match status" value="1"/>
</dbReference>
<feature type="domain" description="HDOD" evidence="1">
    <location>
        <begin position="82"/>
        <end position="277"/>
    </location>
</feature>